<dbReference type="PANTHER" id="PTHR46641">
    <property type="entry name" value="FMRFAMIDE RECEPTOR-RELATED"/>
    <property type="match status" value="1"/>
</dbReference>
<protein>
    <recommendedName>
        <fullName evidence="5">G-protein coupled receptors family 1 profile domain-containing protein</fullName>
    </recommendedName>
</protein>
<sequence>MIARTEAYKYFGIFKEILLRFIPICILICSNCLLLSTVRAANKKFISSKNTRQAAAETSITVSLRPLSNGLDTKAISKHISESQSQTDTRSSILSESTANGEERKASVPAASKTKIQIRKQQQEKQLTIMLVWISTLYLCGQIPMLFAYPNFVFKETNKPAYKYYALVVNLLELITYLANFCIYIKFTTQFRQVFRAKVKQLFFCFFKTT</sequence>
<dbReference type="EMBL" id="CAJOBG010050873">
    <property type="protein sequence ID" value="CAF4483223.1"/>
    <property type="molecule type" value="Genomic_DNA"/>
</dbReference>
<name>A0A820TZ88_9BILA</name>
<feature type="transmembrane region" description="Helical" evidence="2">
    <location>
        <begin position="127"/>
        <end position="152"/>
    </location>
</feature>
<evidence type="ECO:0008006" key="5">
    <source>
        <dbReference type="Google" id="ProtNLM"/>
    </source>
</evidence>
<proteinExistence type="predicted"/>
<dbReference type="Proteomes" id="UP000663866">
    <property type="component" value="Unassembled WGS sequence"/>
</dbReference>
<feature type="compositionally biased region" description="Polar residues" evidence="1">
    <location>
        <begin position="82"/>
        <end position="100"/>
    </location>
</feature>
<gene>
    <name evidence="3" type="ORF">OVN521_LOCUS39759</name>
</gene>
<evidence type="ECO:0000256" key="1">
    <source>
        <dbReference type="SAM" id="MobiDB-lite"/>
    </source>
</evidence>
<reference evidence="3" key="1">
    <citation type="submission" date="2021-02" db="EMBL/GenBank/DDBJ databases">
        <authorList>
            <person name="Nowell W R."/>
        </authorList>
    </citation>
    <scope>NUCLEOTIDE SEQUENCE</scope>
</reference>
<feature type="transmembrane region" description="Helical" evidence="2">
    <location>
        <begin position="17"/>
        <end position="38"/>
    </location>
</feature>
<keyword evidence="4" id="KW-1185">Reference proteome</keyword>
<feature type="transmembrane region" description="Helical" evidence="2">
    <location>
        <begin position="164"/>
        <end position="187"/>
    </location>
</feature>
<dbReference type="InterPro" id="IPR052954">
    <property type="entry name" value="GPCR-Ligand_Int"/>
</dbReference>
<evidence type="ECO:0000313" key="3">
    <source>
        <dbReference type="EMBL" id="CAF4483223.1"/>
    </source>
</evidence>
<comment type="caution">
    <text evidence="3">The sequence shown here is derived from an EMBL/GenBank/DDBJ whole genome shotgun (WGS) entry which is preliminary data.</text>
</comment>
<evidence type="ECO:0000256" key="2">
    <source>
        <dbReference type="SAM" id="Phobius"/>
    </source>
</evidence>
<accession>A0A820TZ88</accession>
<evidence type="ECO:0000313" key="4">
    <source>
        <dbReference type="Proteomes" id="UP000663866"/>
    </source>
</evidence>
<keyword evidence="2" id="KW-0812">Transmembrane</keyword>
<organism evidence="3 4">
    <name type="scientific">Rotaria magnacalcarata</name>
    <dbReference type="NCBI Taxonomy" id="392030"/>
    <lineage>
        <taxon>Eukaryota</taxon>
        <taxon>Metazoa</taxon>
        <taxon>Spiralia</taxon>
        <taxon>Gnathifera</taxon>
        <taxon>Rotifera</taxon>
        <taxon>Eurotatoria</taxon>
        <taxon>Bdelloidea</taxon>
        <taxon>Philodinida</taxon>
        <taxon>Philodinidae</taxon>
        <taxon>Rotaria</taxon>
    </lineage>
</organism>
<feature type="region of interest" description="Disordered" evidence="1">
    <location>
        <begin position="79"/>
        <end position="108"/>
    </location>
</feature>
<dbReference type="SUPFAM" id="SSF81321">
    <property type="entry name" value="Family A G protein-coupled receptor-like"/>
    <property type="match status" value="1"/>
</dbReference>
<dbReference type="AlphaFoldDB" id="A0A820TZ88"/>
<dbReference type="Gene3D" id="1.20.1070.10">
    <property type="entry name" value="Rhodopsin 7-helix transmembrane proteins"/>
    <property type="match status" value="1"/>
</dbReference>
<keyword evidence="2" id="KW-1133">Transmembrane helix</keyword>
<keyword evidence="2" id="KW-0472">Membrane</keyword>